<evidence type="ECO:0000313" key="3">
    <source>
        <dbReference type="EMBL" id="KAF8730425.1"/>
    </source>
</evidence>
<dbReference type="EMBL" id="JACEFO010001617">
    <property type="protein sequence ID" value="KAF8730425.1"/>
    <property type="molecule type" value="Genomic_DNA"/>
</dbReference>
<organism evidence="3 4">
    <name type="scientific">Digitaria exilis</name>
    <dbReference type="NCBI Taxonomy" id="1010633"/>
    <lineage>
        <taxon>Eukaryota</taxon>
        <taxon>Viridiplantae</taxon>
        <taxon>Streptophyta</taxon>
        <taxon>Embryophyta</taxon>
        <taxon>Tracheophyta</taxon>
        <taxon>Spermatophyta</taxon>
        <taxon>Magnoliopsida</taxon>
        <taxon>Liliopsida</taxon>
        <taxon>Poales</taxon>
        <taxon>Poaceae</taxon>
        <taxon>PACMAD clade</taxon>
        <taxon>Panicoideae</taxon>
        <taxon>Panicodae</taxon>
        <taxon>Paniceae</taxon>
        <taxon>Anthephorinae</taxon>
        <taxon>Digitaria</taxon>
    </lineage>
</organism>
<dbReference type="InterPro" id="IPR043154">
    <property type="entry name" value="Sec-1-like_dom1"/>
</dbReference>
<name>A0A835F7A5_9POAL</name>
<dbReference type="InterPro" id="IPR043127">
    <property type="entry name" value="Sec-1-like_dom3a"/>
</dbReference>
<accession>A0A835F7A5</accession>
<reference evidence="3" key="1">
    <citation type="submission" date="2020-07" db="EMBL/GenBank/DDBJ databases">
        <title>Genome sequence and genetic diversity analysis of an under-domesticated orphan crop, white fonio (Digitaria exilis).</title>
        <authorList>
            <person name="Bennetzen J.L."/>
            <person name="Chen S."/>
            <person name="Ma X."/>
            <person name="Wang X."/>
            <person name="Yssel A.E.J."/>
            <person name="Chaluvadi S.R."/>
            <person name="Johnson M."/>
            <person name="Gangashetty P."/>
            <person name="Hamidou F."/>
            <person name="Sanogo M.D."/>
            <person name="Zwaenepoel A."/>
            <person name="Wallace J."/>
            <person name="Van De Peer Y."/>
            <person name="Van Deynze A."/>
        </authorList>
    </citation>
    <scope>NUCLEOTIDE SEQUENCE</scope>
    <source>
        <tissue evidence="3">Leaves</tissue>
    </source>
</reference>
<dbReference type="SUPFAM" id="SSF56815">
    <property type="entry name" value="Sec1/munc18-like (SM) proteins"/>
    <property type="match status" value="1"/>
</dbReference>
<evidence type="ECO:0000256" key="2">
    <source>
        <dbReference type="SAM" id="MobiDB-lite"/>
    </source>
</evidence>
<evidence type="ECO:0000313" key="4">
    <source>
        <dbReference type="Proteomes" id="UP000636709"/>
    </source>
</evidence>
<dbReference type="InterPro" id="IPR043155">
    <property type="entry name" value="VPS33_dom3b"/>
</dbReference>
<dbReference type="InterPro" id="IPR001619">
    <property type="entry name" value="Sec1-like"/>
</dbReference>
<dbReference type="Proteomes" id="UP000636709">
    <property type="component" value="Unassembled WGS sequence"/>
</dbReference>
<dbReference type="OrthoDB" id="10262287at2759"/>
<dbReference type="PANTHER" id="PTHR11679">
    <property type="entry name" value="VESICLE PROTEIN SORTING-ASSOCIATED"/>
    <property type="match status" value="1"/>
</dbReference>
<dbReference type="GO" id="GO:0016192">
    <property type="term" value="P:vesicle-mediated transport"/>
    <property type="evidence" value="ECO:0007669"/>
    <property type="project" value="InterPro"/>
</dbReference>
<dbReference type="Gene3D" id="3.90.830.10">
    <property type="entry name" value="Syntaxin Binding Protein 1, Chain A, domain 2"/>
    <property type="match status" value="1"/>
</dbReference>
<feature type="compositionally biased region" description="Low complexity" evidence="2">
    <location>
        <begin position="52"/>
        <end position="64"/>
    </location>
</feature>
<proteinExistence type="inferred from homology"/>
<dbReference type="Gene3D" id="3.40.50.1910">
    <property type="match status" value="1"/>
</dbReference>
<gene>
    <name evidence="3" type="ORF">HU200_017002</name>
</gene>
<evidence type="ECO:0000256" key="1">
    <source>
        <dbReference type="ARBA" id="ARBA00009884"/>
    </source>
</evidence>
<keyword evidence="4" id="KW-1185">Reference proteome</keyword>
<dbReference type="InterPro" id="IPR036045">
    <property type="entry name" value="Sec1-like_sf"/>
</dbReference>
<feature type="region of interest" description="Disordered" evidence="2">
    <location>
        <begin position="43"/>
        <end position="64"/>
    </location>
</feature>
<comment type="similarity">
    <text evidence="1">Belongs to the STXBP/unc-18/SEC1 family.</text>
</comment>
<dbReference type="InterPro" id="IPR027482">
    <property type="entry name" value="Sec1-like_dom2"/>
</dbReference>
<sequence length="606" mass="68766">MYVSSHSVLKFLNYAVTPWTEEASQFYFTNCSAPSKLGLIPPTRPWEDGADPQPRQRTAQPRRPQVPFQTNFLCSRLACLHPFRLRILTAVFGPFAESSRRRTCLAFSKVWVSHLTLPSRSPIALLLTPEDFSFLCGVYQIRGKKCLVIDPKLAGTLSLIVQTSLLKEYGAELRILSHDPLQTECPKIIYLVRSQLSFMKFIASQIKNDELKGLQREYFLYFVPRRTVACEKTLEEEKVYQKLTLGEYPLYLVPLDDDVLSFELDHSLQECLIEGDTSSIWHVAKEIHKLEMGIPEINTVILLDREVDMVTPMCSQLTYEGLLDEMLQIHNGSVEVDTSIMGAQQDGKKVKVPLNSSDKLYKEIRDLNFEVVVQVLRQKATSIQQDYAEVKSTNTQSVSELKDFVRKLHSLPEIARHVHLAQHLQSFTGKPSFHARLDIEQTILEVQNFELCFEYIEEMIHKQEPIENVLRLLVLLSLTNAGLPKKNFDYLRREILHSYGFEHMHLLYNLEKAGLFKRQGGLTINSLLEALPGSGSGSQQSIDRVGHRSLVLVVFIGGVTFAEIAALRFLSAQEGMGYDFIVATTKVVNGNTILKPIIASSKEGMM</sequence>
<dbReference type="Gene3D" id="3.40.50.2060">
    <property type="match status" value="1"/>
</dbReference>
<dbReference type="Gene3D" id="1.25.40.850">
    <property type="match status" value="1"/>
</dbReference>
<dbReference type="AlphaFoldDB" id="A0A835F7A5"/>
<protein>
    <submittedName>
        <fullName evidence="3">Uncharacterized protein</fullName>
    </submittedName>
</protein>
<comment type="caution">
    <text evidence="3">The sequence shown here is derived from an EMBL/GenBank/DDBJ whole genome shotgun (WGS) entry which is preliminary data.</text>
</comment>
<dbReference type="Pfam" id="PF00995">
    <property type="entry name" value="Sec1"/>
    <property type="match status" value="3"/>
</dbReference>